<dbReference type="GO" id="GO:0042790">
    <property type="term" value="P:nucleolar large rRNA transcription by RNA polymerase I"/>
    <property type="evidence" value="ECO:0007669"/>
    <property type="project" value="TreeGrafter"/>
</dbReference>
<evidence type="ECO:0000256" key="8">
    <source>
        <dbReference type="ARBA" id="ARBA00023163"/>
    </source>
</evidence>
<name>F4S501_MELLP</name>
<dbReference type="InParanoid" id="F4S501"/>
<comment type="similarity">
    <text evidence="2">Belongs to the RRN7/TAF1B family.</text>
</comment>
<keyword evidence="13" id="KW-1185">Reference proteome</keyword>
<dbReference type="eggNOG" id="ENOG502S2NQ">
    <property type="taxonomic scope" value="Eukaryota"/>
</dbReference>
<dbReference type="KEGG" id="mlr:MELLADRAFT_93713"/>
<sequence length="480" mass="54393">MSQPSQGLTPSSQSQSGRQRAPQCVRCGSRTWMRDRNRGVMICSEGHVLEGYIRESTVQTEISQHSTRVRRVRVGKVKKEYVLKDVYTNEHERLLLLQIYTILIRKQTEVLIKVLRAPPVLENVVNSLWRAYLNTLSLPPIRLLSSRSFSPTSSCFPTHSQSGYSSEDSRFTDARSRFSSPAIPPDGDSGLPLTPETLKAMTEDELSSSDDSDRRARFLPPQSDDESQHTSQTGDSRSATGKKRRQRRLSKELPRMDSTLGILYLACTRLRLPIMMHDLINLICSKELPYIGFMSEIPDHLKAKASRATITLLSMQRPPRLYQGCHRNGLASTCYKLASDLRKREEELLPTKDCIINVPLIALRFSQMLLIPPPIHALALHITSKLDPIFFGFIGSSKMKPKPGRKKEDTDFQFPPDWVLMACLVSTIQIGLEGIKNHPNHSDPVYELVKKSLPRLKNWIEAMVSLRNSIDHKNPQRLCG</sequence>
<dbReference type="InterPro" id="IPR033599">
    <property type="entry name" value="TAF1B/Rrn7"/>
</dbReference>
<evidence type="ECO:0000256" key="4">
    <source>
        <dbReference type="ARBA" id="ARBA00022771"/>
    </source>
</evidence>
<dbReference type="Pfam" id="PF20644">
    <property type="entry name" value="Rrn7_cyclin_N"/>
    <property type="match status" value="1"/>
</dbReference>
<keyword evidence="8" id="KW-0804">Transcription</keyword>
<dbReference type="EMBL" id="GL883149">
    <property type="protein sequence ID" value="EGG00291.1"/>
    <property type="molecule type" value="Genomic_DNA"/>
</dbReference>
<keyword evidence="9" id="KW-0539">Nucleus</keyword>
<proteinExistence type="inferred from homology"/>
<evidence type="ECO:0000256" key="6">
    <source>
        <dbReference type="ARBA" id="ARBA00023015"/>
    </source>
</evidence>
<comment type="subcellular location">
    <subcellularLocation>
        <location evidence="1">Nucleus</location>
        <location evidence="1">Nucleolus</location>
    </subcellularLocation>
</comment>
<feature type="compositionally biased region" description="Polar residues" evidence="10">
    <location>
        <begin position="1"/>
        <end position="18"/>
    </location>
</feature>
<evidence type="ECO:0000313" key="13">
    <source>
        <dbReference type="Proteomes" id="UP000001072"/>
    </source>
</evidence>
<dbReference type="GO" id="GO:0001164">
    <property type="term" value="F:RNA polymerase I core promoter sequence-specific DNA binding"/>
    <property type="evidence" value="ECO:0007669"/>
    <property type="project" value="InterPro"/>
</dbReference>
<evidence type="ECO:0000256" key="7">
    <source>
        <dbReference type="ARBA" id="ARBA00023125"/>
    </source>
</evidence>
<feature type="compositionally biased region" description="Polar residues" evidence="10">
    <location>
        <begin position="229"/>
        <end position="239"/>
    </location>
</feature>
<evidence type="ECO:0000256" key="1">
    <source>
        <dbReference type="ARBA" id="ARBA00004604"/>
    </source>
</evidence>
<dbReference type="PANTHER" id="PTHR31576">
    <property type="entry name" value="TATA BOX-BINDING PROTEIN-ASSOCIATED FACTOR RNA POLYMERASE I SUBUNIT B"/>
    <property type="match status" value="1"/>
</dbReference>
<evidence type="ECO:0000256" key="3">
    <source>
        <dbReference type="ARBA" id="ARBA00022723"/>
    </source>
</evidence>
<evidence type="ECO:0000259" key="11">
    <source>
        <dbReference type="Pfam" id="PF20644"/>
    </source>
</evidence>
<keyword evidence="3" id="KW-0479">Metal-binding</keyword>
<organism evidence="13">
    <name type="scientific">Melampsora larici-populina (strain 98AG31 / pathotype 3-4-7)</name>
    <name type="common">Poplar leaf rust fungus</name>
    <dbReference type="NCBI Taxonomy" id="747676"/>
    <lineage>
        <taxon>Eukaryota</taxon>
        <taxon>Fungi</taxon>
        <taxon>Dikarya</taxon>
        <taxon>Basidiomycota</taxon>
        <taxon>Pucciniomycotina</taxon>
        <taxon>Pucciniomycetes</taxon>
        <taxon>Pucciniales</taxon>
        <taxon>Melampsoraceae</taxon>
        <taxon>Melampsora</taxon>
    </lineage>
</organism>
<evidence type="ECO:0000313" key="12">
    <source>
        <dbReference type="EMBL" id="EGG00291.1"/>
    </source>
</evidence>
<feature type="region of interest" description="Disordered" evidence="10">
    <location>
        <begin position="154"/>
        <end position="252"/>
    </location>
</feature>
<keyword evidence="6" id="KW-0805">Transcription regulation</keyword>
<dbReference type="GO" id="GO:0070860">
    <property type="term" value="C:RNA polymerase I core factor complex"/>
    <property type="evidence" value="ECO:0007669"/>
    <property type="project" value="InterPro"/>
</dbReference>
<evidence type="ECO:0000256" key="2">
    <source>
        <dbReference type="ARBA" id="ARBA00006899"/>
    </source>
</evidence>
<evidence type="ECO:0000256" key="9">
    <source>
        <dbReference type="ARBA" id="ARBA00023242"/>
    </source>
</evidence>
<feature type="domain" description="Rrn7/TAF1B N-terminal cyclin" evidence="11">
    <location>
        <begin position="225"/>
        <end position="298"/>
    </location>
</feature>
<dbReference type="InterPro" id="IPR048540">
    <property type="entry name" value="Rrn7_cyclin_N"/>
</dbReference>
<protein>
    <recommendedName>
        <fullName evidence="11">Rrn7/TAF1B N-terminal cyclin domain-containing protein</fullName>
    </recommendedName>
</protein>
<dbReference type="OrthoDB" id="428577at2759"/>
<gene>
    <name evidence="12" type="ORF">MELLADRAFT_93713</name>
</gene>
<dbReference type="VEuPathDB" id="FungiDB:MELLADRAFT_93713"/>
<dbReference type="GeneID" id="18936665"/>
<keyword evidence="5" id="KW-0862">Zinc</keyword>
<dbReference type="Proteomes" id="UP000001072">
    <property type="component" value="Unassembled WGS sequence"/>
</dbReference>
<keyword evidence="7" id="KW-0238">DNA-binding</keyword>
<dbReference type="RefSeq" id="XP_007416490.1">
    <property type="nucleotide sequence ID" value="XM_007416428.1"/>
</dbReference>
<dbReference type="AlphaFoldDB" id="F4S501"/>
<dbReference type="STRING" id="747676.F4S501"/>
<evidence type="ECO:0000256" key="5">
    <source>
        <dbReference type="ARBA" id="ARBA00022833"/>
    </source>
</evidence>
<feature type="region of interest" description="Disordered" evidence="10">
    <location>
        <begin position="1"/>
        <end position="22"/>
    </location>
</feature>
<evidence type="ECO:0000256" key="10">
    <source>
        <dbReference type="SAM" id="MobiDB-lite"/>
    </source>
</evidence>
<reference evidence="13" key="1">
    <citation type="journal article" date="2011" name="Proc. Natl. Acad. Sci. U.S.A.">
        <title>Obligate biotrophy features unraveled by the genomic analysis of rust fungi.</title>
        <authorList>
            <person name="Duplessis S."/>
            <person name="Cuomo C.A."/>
            <person name="Lin Y.-C."/>
            <person name="Aerts A."/>
            <person name="Tisserant E."/>
            <person name="Veneault-Fourrey C."/>
            <person name="Joly D.L."/>
            <person name="Hacquard S."/>
            <person name="Amselem J."/>
            <person name="Cantarel B.L."/>
            <person name="Chiu R."/>
            <person name="Coutinho P.M."/>
            <person name="Feau N."/>
            <person name="Field M."/>
            <person name="Frey P."/>
            <person name="Gelhaye E."/>
            <person name="Goldberg J."/>
            <person name="Grabherr M.G."/>
            <person name="Kodira C.D."/>
            <person name="Kohler A."/>
            <person name="Kuees U."/>
            <person name="Lindquist E.A."/>
            <person name="Lucas S.M."/>
            <person name="Mago R."/>
            <person name="Mauceli E."/>
            <person name="Morin E."/>
            <person name="Murat C."/>
            <person name="Pangilinan J.L."/>
            <person name="Park R."/>
            <person name="Pearson M."/>
            <person name="Quesneville H."/>
            <person name="Rouhier N."/>
            <person name="Sakthikumar S."/>
            <person name="Salamov A.A."/>
            <person name="Schmutz J."/>
            <person name="Selles B."/>
            <person name="Shapiro H."/>
            <person name="Tanguay P."/>
            <person name="Tuskan G.A."/>
            <person name="Henrissat B."/>
            <person name="Van de Peer Y."/>
            <person name="Rouze P."/>
            <person name="Ellis J.G."/>
            <person name="Dodds P.N."/>
            <person name="Schein J.E."/>
            <person name="Zhong S."/>
            <person name="Hamelin R.C."/>
            <person name="Grigoriev I.V."/>
            <person name="Szabo L.J."/>
            <person name="Martin F."/>
        </authorList>
    </citation>
    <scope>NUCLEOTIDE SEQUENCE [LARGE SCALE GENOMIC DNA]</scope>
    <source>
        <strain evidence="13">98AG31 / pathotype 3-4-7</strain>
    </source>
</reference>
<dbReference type="HOGENOM" id="CLU_568670_0_0_1"/>
<accession>F4S501</accession>
<feature type="compositionally biased region" description="Basic and acidic residues" evidence="10">
    <location>
        <begin position="167"/>
        <end position="176"/>
    </location>
</feature>
<keyword evidence="4" id="KW-0863">Zinc-finger</keyword>
<dbReference type="GO" id="GO:0008270">
    <property type="term" value="F:zinc ion binding"/>
    <property type="evidence" value="ECO:0007669"/>
    <property type="project" value="UniProtKB-KW"/>
</dbReference>
<dbReference type="PANTHER" id="PTHR31576:SF2">
    <property type="entry name" value="TATA BOX-BINDING PROTEIN-ASSOCIATED FACTOR RNA POLYMERASE I SUBUNIT B"/>
    <property type="match status" value="1"/>
</dbReference>